<dbReference type="EMBL" id="JAGTJJ010000005">
    <property type="protein sequence ID" value="MDC3981515.1"/>
    <property type="molecule type" value="Genomic_DNA"/>
</dbReference>
<dbReference type="GO" id="GO:0005509">
    <property type="term" value="F:calcium ion binding"/>
    <property type="evidence" value="ECO:0007669"/>
    <property type="project" value="InterPro"/>
</dbReference>
<dbReference type="SUPFAM" id="SSF49313">
    <property type="entry name" value="Cadherin-like"/>
    <property type="match status" value="1"/>
</dbReference>
<sequence length="758" mass="78450">MHGRISNLLRILLSLSVVGLAAGCEVGGEFPVGEDAGTSSSSSGTGGSDPGPCGIDCSQIETPQCAIAVCNTGQVIGPLNTCIVIPAPKGTACDDGKFCTTNDTCDAGTCVGGSTNHCGIVPSPCSSVICYEDAKSCDVTPVNDGTACTPTDLCQKKGVCKIGECIGEPRDCSFSPESECNTVACDPATGECVGKPDSAKDNTPCVLTGDLCNVNRRCSAGQCVGGAPMDCSALDVGCQRGECNPANGLCNPRPAPVGTACTEGIVECQVGTCDVKGECLPSLAADGSDCNDYNACTAADKCMAGSCEAGDPVTSCSTYLHDGFESCQSGWTFGGDWECGTPENVGPPAAYIGTSCIGTQIDDLYHVNQLFSSAVADSPPINLAGATTPMLSFWAWDHTEGGTFDGWNLKISTNGGQSFTQVTTVTPAYNLSLVGQPAWGGNHSAKGWQNYSADLTAYAGQSVILRFAFRSDAATVFPGVYIDEVVVAEPLQIPLYITTTSPLTDVYAGMSYSTQITKIGGTSGSVWTLKGSGQNADWLTIDPTTGVLYGTPSAAEAGPVTVTVHVEEPSLPSNYAEKTFIFTVKPNAYYTSFEGTCPDGWTLTGDWQCGVPTNVGPEAAYDGTQCIATQIAGPYSSSQTWAGTTATSPDIDLTGVASPKLTFRMWIDTEGSQYDGVNLKISTDGGMSYSVVNSVLPAYPLTIAGQPAWGGHHAGLGWQLVQADLSAYAGQIVRLQFGFQSDSSGNYPGAYIDDIFIE</sequence>
<name>A0A9X4ASV1_9BACT</name>
<comment type="caution">
    <text evidence="2">The sequence shown here is derived from an EMBL/GenBank/DDBJ whole genome shotgun (WGS) entry which is preliminary data.</text>
</comment>
<evidence type="ECO:0000313" key="3">
    <source>
        <dbReference type="Proteomes" id="UP001151081"/>
    </source>
</evidence>
<feature type="chain" id="PRO_5040720460" evidence="1">
    <location>
        <begin position="22"/>
        <end position="758"/>
    </location>
</feature>
<dbReference type="PROSITE" id="PS51257">
    <property type="entry name" value="PROKAR_LIPOPROTEIN"/>
    <property type="match status" value="1"/>
</dbReference>
<evidence type="ECO:0000256" key="1">
    <source>
        <dbReference type="SAM" id="SignalP"/>
    </source>
</evidence>
<dbReference type="Gene3D" id="2.60.120.260">
    <property type="entry name" value="Galactose-binding domain-like"/>
    <property type="match status" value="2"/>
</dbReference>
<accession>A0A9X4ASV1</accession>
<feature type="signal peptide" evidence="1">
    <location>
        <begin position="1"/>
        <end position="21"/>
    </location>
</feature>
<dbReference type="InterPro" id="IPR015919">
    <property type="entry name" value="Cadherin-like_sf"/>
</dbReference>
<dbReference type="AlphaFoldDB" id="A0A9X4ASV1"/>
<dbReference type="GO" id="GO:0016020">
    <property type="term" value="C:membrane"/>
    <property type="evidence" value="ECO:0007669"/>
    <property type="project" value="InterPro"/>
</dbReference>
<keyword evidence="3" id="KW-1185">Reference proteome</keyword>
<gene>
    <name evidence="2" type="ORF">KEG57_13465</name>
</gene>
<dbReference type="Pfam" id="PF05345">
    <property type="entry name" value="He_PIG"/>
    <property type="match status" value="1"/>
</dbReference>
<reference evidence="2 3" key="1">
    <citation type="submission" date="2021-04" db="EMBL/GenBank/DDBJ databases">
        <title>Genome analysis of Polyangium sp.</title>
        <authorList>
            <person name="Li Y."/>
            <person name="Wang J."/>
        </authorList>
    </citation>
    <scope>NUCLEOTIDE SEQUENCE [LARGE SCALE GENOMIC DNA]</scope>
    <source>
        <strain evidence="2 3">SDU14</strain>
    </source>
</reference>
<evidence type="ECO:0000313" key="2">
    <source>
        <dbReference type="EMBL" id="MDC3981515.1"/>
    </source>
</evidence>
<dbReference type="Pfam" id="PF20773">
    <property type="entry name" value="InhA-like_MAM"/>
    <property type="match status" value="2"/>
</dbReference>
<dbReference type="Gene3D" id="2.60.40.10">
    <property type="entry name" value="Immunoglobulins"/>
    <property type="match status" value="1"/>
</dbReference>
<dbReference type="InterPro" id="IPR013783">
    <property type="entry name" value="Ig-like_fold"/>
</dbReference>
<organism evidence="2 3">
    <name type="scientific">Polyangium jinanense</name>
    <dbReference type="NCBI Taxonomy" id="2829994"/>
    <lineage>
        <taxon>Bacteria</taxon>
        <taxon>Pseudomonadati</taxon>
        <taxon>Myxococcota</taxon>
        <taxon>Polyangia</taxon>
        <taxon>Polyangiales</taxon>
        <taxon>Polyangiaceae</taxon>
        <taxon>Polyangium</taxon>
    </lineage>
</organism>
<keyword evidence="1" id="KW-0732">Signal</keyword>
<proteinExistence type="predicted"/>
<dbReference type="NCBIfam" id="NF038128">
    <property type="entry name" value="choice_anch_J"/>
    <property type="match status" value="1"/>
</dbReference>
<dbReference type="RefSeq" id="WP_272420184.1">
    <property type="nucleotide sequence ID" value="NZ_JAGTJJ010000005.1"/>
</dbReference>
<protein>
    <submittedName>
        <fullName evidence="2">Immune inhibitor A</fullName>
    </submittedName>
</protein>
<dbReference type="Proteomes" id="UP001151081">
    <property type="component" value="Unassembled WGS sequence"/>
</dbReference>